<evidence type="ECO:0000313" key="1">
    <source>
        <dbReference type="EMBL" id="RSK47217.1"/>
    </source>
</evidence>
<name>A0A3R9N3D3_9BACT</name>
<protein>
    <submittedName>
        <fullName evidence="1">Uncharacterized protein</fullName>
    </submittedName>
</protein>
<comment type="caution">
    <text evidence="1">The sequence shown here is derived from an EMBL/GenBank/DDBJ whole genome shotgun (WGS) entry which is preliminary data.</text>
</comment>
<organism evidence="1 2">
    <name type="scientific">Hymenobacter rigui</name>
    <dbReference type="NCBI Taxonomy" id="334424"/>
    <lineage>
        <taxon>Bacteria</taxon>
        <taxon>Pseudomonadati</taxon>
        <taxon>Bacteroidota</taxon>
        <taxon>Cytophagia</taxon>
        <taxon>Cytophagales</taxon>
        <taxon>Hymenobacteraceae</taxon>
        <taxon>Hymenobacter</taxon>
    </lineage>
</organism>
<accession>A0A3R9N3D3</accession>
<gene>
    <name evidence="1" type="ORF">EI291_16635</name>
</gene>
<reference evidence="1 2" key="1">
    <citation type="submission" date="2018-12" db="EMBL/GenBank/DDBJ databases">
        <authorList>
            <person name="Feng G."/>
            <person name="Zhu H."/>
        </authorList>
    </citation>
    <scope>NUCLEOTIDE SEQUENCE [LARGE SCALE GENOMIC DNA]</scope>
    <source>
        <strain evidence="1 2">KCTC 12533</strain>
    </source>
</reference>
<dbReference type="AlphaFoldDB" id="A0A3R9N3D3"/>
<dbReference type="Proteomes" id="UP000273500">
    <property type="component" value="Unassembled WGS sequence"/>
</dbReference>
<evidence type="ECO:0000313" key="2">
    <source>
        <dbReference type="Proteomes" id="UP000273500"/>
    </source>
</evidence>
<dbReference type="OrthoDB" id="1551126at2"/>
<sequence length="220" mass="25294">MFSFFKSKKVNINSIHLPDFDYQITLSSSSIIQWSDAEDSIHISKNFFNIPPNIPNTNDITQLRSFYRNSINQVNGGIIEVETFRLQNFDAVRTIFKIPQQPSGMVYLASLTIPFQTCSFVIKAQCNEVDISGIRDTIIAEKLLNEKKIQLDDNGHKGWFIDPYDSALSTGTLMNKSELSEYDSYFPEHPLTLARNIIKAIEENIVFEEEVYKLKSFFNK</sequence>
<dbReference type="EMBL" id="RWIT01000010">
    <property type="protein sequence ID" value="RSK47217.1"/>
    <property type="molecule type" value="Genomic_DNA"/>
</dbReference>
<dbReference type="RefSeq" id="WP_125422509.1">
    <property type="nucleotide sequence ID" value="NZ_RWIT01000010.1"/>
</dbReference>
<proteinExistence type="predicted"/>
<keyword evidence="2" id="KW-1185">Reference proteome</keyword>